<dbReference type="SUPFAM" id="SSF56801">
    <property type="entry name" value="Acetyl-CoA synthetase-like"/>
    <property type="match status" value="1"/>
</dbReference>
<keyword evidence="2 7" id="KW-0436">Ligase</keyword>
<dbReference type="RefSeq" id="XP_004254499.1">
    <property type="nucleotide sequence ID" value="XM_004254451.1"/>
</dbReference>
<dbReference type="InterPro" id="IPR042099">
    <property type="entry name" value="ANL_N_sf"/>
</dbReference>
<reference evidence="7 8" key="1">
    <citation type="submission" date="2012-10" db="EMBL/GenBank/DDBJ databases">
        <authorList>
            <person name="Zafar N."/>
            <person name="Inman J."/>
            <person name="Hall N."/>
            <person name="Lorenzi H."/>
            <person name="Caler E."/>
        </authorList>
    </citation>
    <scope>NUCLEOTIDE SEQUENCE [LARGE SCALE GENOMIC DNA]</scope>
    <source>
        <strain evidence="7 8">IP1</strain>
    </source>
</reference>
<gene>
    <name evidence="7" type="ORF">EIN_410710</name>
</gene>
<dbReference type="GO" id="GO:0035336">
    <property type="term" value="P:long-chain fatty-acyl-CoA metabolic process"/>
    <property type="evidence" value="ECO:0007669"/>
    <property type="project" value="TreeGrafter"/>
</dbReference>
<evidence type="ECO:0000259" key="6">
    <source>
        <dbReference type="Pfam" id="PF00501"/>
    </source>
</evidence>
<evidence type="ECO:0000256" key="1">
    <source>
        <dbReference type="ARBA" id="ARBA00006432"/>
    </source>
</evidence>
<feature type="compositionally biased region" description="Basic and acidic residues" evidence="5">
    <location>
        <begin position="18"/>
        <end position="62"/>
    </location>
</feature>
<dbReference type="Pfam" id="PF00501">
    <property type="entry name" value="AMP-binding"/>
    <property type="match status" value="1"/>
</dbReference>
<evidence type="ECO:0000256" key="2">
    <source>
        <dbReference type="ARBA" id="ARBA00022598"/>
    </source>
</evidence>
<dbReference type="Pfam" id="PF23562">
    <property type="entry name" value="AMP-binding_C_3"/>
    <property type="match status" value="1"/>
</dbReference>
<dbReference type="PANTHER" id="PTHR43272:SF83">
    <property type="entry name" value="ACYL-COA SYNTHETASE LONG-CHAIN, ISOFORM J"/>
    <property type="match status" value="1"/>
</dbReference>
<comment type="similarity">
    <text evidence="1">Belongs to the ATP-dependent AMP-binding enzyme family.</text>
</comment>
<evidence type="ECO:0000313" key="7">
    <source>
        <dbReference type="EMBL" id="ELP87728.1"/>
    </source>
</evidence>
<name>A0A0A1U112_ENTIV</name>
<keyword evidence="8" id="KW-1185">Reference proteome</keyword>
<dbReference type="GO" id="GO:0005811">
    <property type="term" value="C:lipid droplet"/>
    <property type="evidence" value="ECO:0007669"/>
    <property type="project" value="TreeGrafter"/>
</dbReference>
<proteinExistence type="inferred from homology"/>
<organism evidence="7 8">
    <name type="scientific">Entamoeba invadens IP1</name>
    <dbReference type="NCBI Taxonomy" id="370355"/>
    <lineage>
        <taxon>Eukaryota</taxon>
        <taxon>Amoebozoa</taxon>
        <taxon>Evosea</taxon>
        <taxon>Archamoebae</taxon>
        <taxon>Mastigamoebida</taxon>
        <taxon>Entamoebidae</taxon>
        <taxon>Entamoeba</taxon>
    </lineage>
</organism>
<dbReference type="InterPro" id="IPR000873">
    <property type="entry name" value="AMP-dep_synth/lig_dom"/>
</dbReference>
<evidence type="ECO:0000313" key="8">
    <source>
        <dbReference type="Proteomes" id="UP000014680"/>
    </source>
</evidence>
<dbReference type="KEGG" id="eiv:EIN_410710"/>
<dbReference type="GO" id="GO:0005886">
    <property type="term" value="C:plasma membrane"/>
    <property type="evidence" value="ECO:0007669"/>
    <property type="project" value="TreeGrafter"/>
</dbReference>
<dbReference type="GO" id="GO:0005524">
    <property type="term" value="F:ATP binding"/>
    <property type="evidence" value="ECO:0007669"/>
    <property type="project" value="UniProtKB-KW"/>
</dbReference>
<evidence type="ECO:0000256" key="3">
    <source>
        <dbReference type="ARBA" id="ARBA00022741"/>
    </source>
</evidence>
<dbReference type="Gene3D" id="3.40.50.12780">
    <property type="entry name" value="N-terminal domain of ligase-like"/>
    <property type="match status" value="1"/>
</dbReference>
<dbReference type="GO" id="GO:0004467">
    <property type="term" value="F:long-chain fatty acid-CoA ligase activity"/>
    <property type="evidence" value="ECO:0007669"/>
    <property type="project" value="TreeGrafter"/>
</dbReference>
<keyword evidence="3" id="KW-0547">Nucleotide-binding</keyword>
<dbReference type="EMBL" id="KB206788">
    <property type="protein sequence ID" value="ELP87728.1"/>
    <property type="molecule type" value="Genomic_DNA"/>
</dbReference>
<feature type="compositionally biased region" description="Basic and acidic residues" evidence="5">
    <location>
        <begin position="154"/>
        <end position="213"/>
    </location>
</feature>
<feature type="domain" description="AMP-dependent synthetase/ligase" evidence="6">
    <location>
        <begin position="353"/>
        <end position="665"/>
    </location>
</feature>
<evidence type="ECO:0000256" key="5">
    <source>
        <dbReference type="SAM" id="MobiDB-lite"/>
    </source>
</evidence>
<evidence type="ECO:0000256" key="4">
    <source>
        <dbReference type="ARBA" id="ARBA00022840"/>
    </source>
</evidence>
<protein>
    <submittedName>
        <fullName evidence="7">AMP dependent ligase/synthetase, putative</fullName>
    </submittedName>
</protein>
<dbReference type="GO" id="GO:0005783">
    <property type="term" value="C:endoplasmic reticulum"/>
    <property type="evidence" value="ECO:0007669"/>
    <property type="project" value="TreeGrafter"/>
</dbReference>
<keyword evidence="4" id="KW-0067">ATP-binding</keyword>
<dbReference type="OrthoDB" id="28850at2759"/>
<dbReference type="Proteomes" id="UP000014680">
    <property type="component" value="Unassembled WGS sequence"/>
</dbReference>
<dbReference type="OMA" id="VETENEC"/>
<accession>A0A0A1U112</accession>
<feature type="compositionally biased region" description="Basic and acidic residues" evidence="5">
    <location>
        <begin position="69"/>
        <end position="79"/>
    </location>
</feature>
<dbReference type="GeneID" id="14886716"/>
<feature type="region of interest" description="Disordered" evidence="5">
    <location>
        <begin position="1"/>
        <end position="213"/>
    </location>
</feature>
<feature type="compositionally biased region" description="Polar residues" evidence="5">
    <location>
        <begin position="129"/>
        <end position="138"/>
    </location>
</feature>
<dbReference type="AlphaFoldDB" id="A0A0A1U112"/>
<dbReference type="PANTHER" id="PTHR43272">
    <property type="entry name" value="LONG-CHAIN-FATTY-ACID--COA LIGASE"/>
    <property type="match status" value="1"/>
</dbReference>
<sequence>MSIPIKPQHHFGVPNPFKRKDEEKAEKEDQVQKEIKEKKREEKKEKKEEKEREKKKKEELKSQKRNRKGSVEGRIEEFFKITGIQKVKQHEEEVKLEQIKEQNLKVDANEKLLKNDETKEINIDDPQIQHKSSTNTPTPRKEQVEPKVNGIPERTPRYKHDSLNAQKGVEEDIPKTPKTSDKSPEKTPEKVIDKTEKIPEKTPEKSPDRVGEKKNILQSTTKMLKSMIFIKEQEKATDKNQDIVGDVSDEELQKGLHVEIQSVPKKKKKKFDFVKESLKRRGLKAQSGMSTSHANSDDVTDRFFLTTQTPFVRKEVYHVTWDGMTQDQFETKSLTTGSFIDVLKNFENEAKEQILYIEDDFQIKFEDIYRNAKIFAKSLLCIDVDVKQVGVLIMLENGIHAMTAALGVMMAGMSAVYLNEGSSMDMVKLVINKANVRICLLDQTSLSFRELWDMYSDMTLVNVEGDYKDIYEPYIVHGETTINNKLRYKITQKVVQKIHPKEEPTFYDREGDVYVETENECVYTMESFLMRSESISDDEFSTKVSRVTTDSILEIVFVPSKHGGYKGIIWTHGNVIEQIKQVSKHCGMNNKTKVLNGLPISFYLERIFALYIPLYIKCTVAIVSRESTRKMMVFYLKAIEKYKPTILFSTPRVFEKLNRIAKQKKLGRKALCISTHHAKSTQNIPLVTGICSPEACGFVTMSKIDGNDNTEGPTLEGIMATIHNGKLRVCGPSITPGYVSGDVRGVNGVLLNTMVEMIVMDGVKVYQSVGKISPCVVTGNEVILHCPIIEDLLRKIQTVDNVLIVGEGKRCPGALFVVNEAEVVKAFGGGDVRKNTEYMKWLRKRVVDLMAVFPSYMRVKRFIIVKDAPTEEFNVVIKDHMSNEERVKLYCKYKKVIDMLYPDEPYAEKVVEK</sequence>
<dbReference type="VEuPathDB" id="AmoebaDB:EIN_410710"/>
<feature type="compositionally biased region" description="Basic and acidic residues" evidence="5">
    <location>
        <begin position="88"/>
        <end position="122"/>
    </location>
</feature>